<reference evidence="1" key="1">
    <citation type="journal article" date="2014" name="Int. J. Syst. Evol. Microbiol.">
        <title>Complete genome sequence of Corynebacterium casei LMG S-19264T (=DSM 44701T), isolated from a smear-ripened cheese.</title>
        <authorList>
            <consortium name="US DOE Joint Genome Institute (JGI-PGF)"/>
            <person name="Walter F."/>
            <person name="Albersmeier A."/>
            <person name="Kalinowski J."/>
            <person name="Ruckert C."/>
        </authorList>
    </citation>
    <scope>NUCLEOTIDE SEQUENCE</scope>
    <source>
        <strain evidence="1">CGMCC 1.15082</strain>
    </source>
</reference>
<name>A0A916SI22_9HYPH</name>
<sequence length="95" mass="10737">MPKLRNPKPKPKEFRLRLSPELMAIIDDARGEKSVNRQINDWLWSKAQGDSADRIADALRPALASLTDDELELFTANTVAAIEILARGRKRAVRE</sequence>
<accession>A0A916SI22</accession>
<gene>
    <name evidence="1" type="ORF">GCM10011491_30450</name>
</gene>
<evidence type="ECO:0000313" key="2">
    <source>
        <dbReference type="Proteomes" id="UP000646478"/>
    </source>
</evidence>
<proteinExistence type="predicted"/>
<evidence type="ECO:0000313" key="1">
    <source>
        <dbReference type="EMBL" id="GGB00099.1"/>
    </source>
</evidence>
<organism evidence="1 2">
    <name type="scientific">Brucella endophytica</name>
    <dbReference type="NCBI Taxonomy" id="1963359"/>
    <lineage>
        <taxon>Bacteria</taxon>
        <taxon>Pseudomonadati</taxon>
        <taxon>Pseudomonadota</taxon>
        <taxon>Alphaproteobacteria</taxon>
        <taxon>Hyphomicrobiales</taxon>
        <taxon>Brucellaceae</taxon>
        <taxon>Brucella/Ochrobactrum group</taxon>
        <taxon>Brucella</taxon>
    </lineage>
</organism>
<keyword evidence="2" id="KW-1185">Reference proteome</keyword>
<comment type="caution">
    <text evidence="1">The sequence shown here is derived from an EMBL/GenBank/DDBJ whole genome shotgun (WGS) entry which is preliminary data.</text>
</comment>
<protein>
    <submittedName>
        <fullName evidence="1">Uncharacterized protein</fullName>
    </submittedName>
</protein>
<dbReference type="EMBL" id="BMHH01000013">
    <property type="protein sequence ID" value="GGB00099.1"/>
    <property type="molecule type" value="Genomic_DNA"/>
</dbReference>
<reference evidence="1" key="2">
    <citation type="submission" date="2020-09" db="EMBL/GenBank/DDBJ databases">
        <authorList>
            <person name="Sun Q."/>
            <person name="Zhou Y."/>
        </authorList>
    </citation>
    <scope>NUCLEOTIDE SEQUENCE</scope>
    <source>
        <strain evidence="1">CGMCC 1.15082</strain>
    </source>
</reference>
<dbReference type="Proteomes" id="UP000646478">
    <property type="component" value="Unassembled WGS sequence"/>
</dbReference>
<dbReference type="AlphaFoldDB" id="A0A916SI22"/>